<organism evidence="2 3">
    <name type="scientific">Flammeovirga aprica JL-4</name>
    <dbReference type="NCBI Taxonomy" id="694437"/>
    <lineage>
        <taxon>Bacteria</taxon>
        <taxon>Pseudomonadati</taxon>
        <taxon>Bacteroidota</taxon>
        <taxon>Cytophagia</taxon>
        <taxon>Cytophagales</taxon>
        <taxon>Flammeovirgaceae</taxon>
        <taxon>Flammeovirga</taxon>
    </lineage>
</organism>
<dbReference type="SMART" id="SM00470">
    <property type="entry name" value="ParB"/>
    <property type="match status" value="1"/>
</dbReference>
<reference evidence="2 3" key="1">
    <citation type="submission" date="2020-04" db="EMBL/GenBank/DDBJ databases">
        <title>Flammeovirga sp. SR4, a novel species isolated from seawater.</title>
        <authorList>
            <person name="Wang X."/>
        </authorList>
    </citation>
    <scope>NUCLEOTIDE SEQUENCE [LARGE SCALE GENOMIC DNA]</scope>
    <source>
        <strain evidence="2 3">ATCC 23126</strain>
    </source>
</reference>
<dbReference type="EMBL" id="JABANE010000067">
    <property type="protein sequence ID" value="NME70573.1"/>
    <property type="molecule type" value="Genomic_DNA"/>
</dbReference>
<dbReference type="SUPFAM" id="SSF110849">
    <property type="entry name" value="ParB/Sulfiredoxin"/>
    <property type="match status" value="1"/>
</dbReference>
<evidence type="ECO:0000313" key="3">
    <source>
        <dbReference type="Proteomes" id="UP000576082"/>
    </source>
</evidence>
<gene>
    <name evidence="2" type="ORF">HHU12_21535</name>
</gene>
<evidence type="ECO:0000313" key="2">
    <source>
        <dbReference type="EMBL" id="NME70573.1"/>
    </source>
</evidence>
<dbReference type="Proteomes" id="UP000576082">
    <property type="component" value="Unassembled WGS sequence"/>
</dbReference>
<accession>A0A7X9XBE5</accession>
<keyword evidence="3" id="KW-1185">Reference proteome</keyword>
<dbReference type="AlphaFoldDB" id="A0A7X9XBE5"/>
<sequence>MNKTSTSSLTYLTADNIFILEELEQYIRKQQPSELEQFRQSIQAEGIRDALILADNLPEYEGKKVLMDGHHRFKVGQELGIEEFPTIQLSFDNLEEIKIWMLKNQLGRRNTTDAERIDLAKKLTEFLAKKAKQNQASGVRLNLAKGEKAINTNDEIAKIANVSRANVTKFNKLQKERTLEEMQQVINGEKSIHKAYTELKDELHQKEIERLQKKLDKSPTPEREKKIMQLTVPYLEAVNFVLSLYIQNNINNYRIPKERAKDVNYALELLANSQLLKEPYVLDILYEYMRQLAKVIRKDNDEYNPDDYVKQFPDVDEEIFERKCEPIINKVYEMEDFKGRLKKEKLEKEASTD</sequence>
<name>A0A7X9XBE5_9BACT</name>
<feature type="domain" description="ParB-like N-terminal" evidence="1">
    <location>
        <begin position="13"/>
        <end position="105"/>
    </location>
</feature>
<dbReference type="RefSeq" id="WP_169658806.1">
    <property type="nucleotide sequence ID" value="NZ_JABANE010000067.1"/>
</dbReference>
<dbReference type="Gene3D" id="3.90.1530.10">
    <property type="entry name" value="Conserved hypothetical protein from pyrococcus furiosus pfu- 392566-001, ParB domain"/>
    <property type="match status" value="1"/>
</dbReference>
<dbReference type="InterPro" id="IPR036086">
    <property type="entry name" value="ParB/Sulfiredoxin_sf"/>
</dbReference>
<dbReference type="InterPro" id="IPR003115">
    <property type="entry name" value="ParB_N"/>
</dbReference>
<evidence type="ECO:0000259" key="1">
    <source>
        <dbReference type="SMART" id="SM00470"/>
    </source>
</evidence>
<comment type="caution">
    <text evidence="2">The sequence shown here is derived from an EMBL/GenBank/DDBJ whole genome shotgun (WGS) entry which is preliminary data.</text>
</comment>
<protein>
    <submittedName>
        <fullName evidence="2">ParB N-terminal domain-containing protein</fullName>
    </submittedName>
</protein>
<proteinExistence type="predicted"/>